<dbReference type="InterPro" id="IPR011460">
    <property type="entry name" value="Lcl_C"/>
</dbReference>
<dbReference type="Pfam" id="PF07603">
    <property type="entry name" value="Lcl_C"/>
    <property type="match status" value="1"/>
</dbReference>
<sequence>MYLRTALFLIILFCVPPFTATAGNIDSPGTAPSVGSGMYTMDDLYNYLMSGTAAAIPANFKEPAAGPGDSSKTINDIHNDIKANFELCNAAPDKVMNTVTFFSTIPATWGPQTGTLSTQALSSANDTVSAGYYEATTLSAVDADLTAANIKTGMNIFGVTGTVIESAGDASAADVLTGKTFSNAAAAGVSGSMTNVGQQIITPAAANAAITQGYHDGTGYCAGDADLTAANIKTGMNIFGVTGTVIESRGDASAGDVLTGKTFSNGIFANVAGSMTNVGQQIITPAAANTAITQGYHDGTGYCAGDASLVTGNIKSGTSIFGVAGKTEVVDTTSGDAVAGDILLNKKAWVDGLEITGTAYPAPVAKTGQTTSYAANDDGSLQKGVTTGPRFTDNGDGTVTDNLTGLIWLKNANCFGLRDWSTALTDCSSLANGSCGLTDGSAAGDWRLPNVKELLSLIDFGYILPALSNAAGTAQWAEGDVFTSMPLFSDAHWSSTTSPSSTDYAWYVYPTDGTISYVLKTETKYVWPVRGGQ</sequence>
<protein>
    <submittedName>
        <fullName evidence="3">DUF1566</fullName>
    </submittedName>
</protein>
<dbReference type="KEGG" id="dli:dnl_23130"/>
<evidence type="ECO:0000259" key="2">
    <source>
        <dbReference type="Pfam" id="PF07603"/>
    </source>
</evidence>
<reference evidence="3" key="1">
    <citation type="journal article" date="2021" name="Microb. Physiol.">
        <title>Proteogenomic Insights into the Physiology of Marine, Sulfate-Reducing, Filamentous Desulfonema limicola and Desulfonema magnum.</title>
        <authorList>
            <person name="Schnaars V."/>
            <person name="Wohlbrand L."/>
            <person name="Scheve S."/>
            <person name="Hinrichs C."/>
            <person name="Reinhardt R."/>
            <person name="Rabus R."/>
        </authorList>
    </citation>
    <scope>NUCLEOTIDE SEQUENCE</scope>
    <source>
        <strain evidence="3">5ac10</strain>
    </source>
</reference>
<dbReference type="Proteomes" id="UP000663720">
    <property type="component" value="Chromosome"/>
</dbReference>
<proteinExistence type="predicted"/>
<keyword evidence="1" id="KW-0732">Signal</keyword>
<evidence type="ECO:0000256" key="1">
    <source>
        <dbReference type="SAM" id="SignalP"/>
    </source>
</evidence>
<dbReference type="AlphaFoldDB" id="A0A975B7B5"/>
<organism evidence="3 4">
    <name type="scientific">Desulfonema limicola</name>
    <dbReference type="NCBI Taxonomy" id="45656"/>
    <lineage>
        <taxon>Bacteria</taxon>
        <taxon>Pseudomonadati</taxon>
        <taxon>Thermodesulfobacteriota</taxon>
        <taxon>Desulfobacteria</taxon>
        <taxon>Desulfobacterales</taxon>
        <taxon>Desulfococcaceae</taxon>
        <taxon>Desulfonema</taxon>
    </lineage>
</organism>
<feature type="chain" id="PRO_5037846009" evidence="1">
    <location>
        <begin position="23"/>
        <end position="533"/>
    </location>
</feature>
<evidence type="ECO:0000313" key="4">
    <source>
        <dbReference type="Proteomes" id="UP000663720"/>
    </source>
</evidence>
<dbReference type="PANTHER" id="PTHR35812:SF1">
    <property type="entry name" value="LIPOPROTEIN"/>
    <property type="match status" value="1"/>
</dbReference>
<feature type="domain" description="Lcl C-terminal" evidence="2">
    <location>
        <begin position="397"/>
        <end position="530"/>
    </location>
</feature>
<dbReference type="RefSeq" id="WP_207691705.1">
    <property type="nucleotide sequence ID" value="NZ_CP061799.1"/>
</dbReference>
<evidence type="ECO:0000313" key="3">
    <source>
        <dbReference type="EMBL" id="QTA80027.1"/>
    </source>
</evidence>
<feature type="signal peptide" evidence="1">
    <location>
        <begin position="1"/>
        <end position="22"/>
    </location>
</feature>
<name>A0A975B7B5_9BACT</name>
<dbReference type="EMBL" id="CP061799">
    <property type="protein sequence ID" value="QTA80027.1"/>
    <property type="molecule type" value="Genomic_DNA"/>
</dbReference>
<dbReference type="PANTHER" id="PTHR35812">
    <property type="entry name" value="LIPOPROTEIN"/>
    <property type="match status" value="1"/>
</dbReference>
<keyword evidence="4" id="KW-1185">Reference proteome</keyword>
<gene>
    <name evidence="3" type="ORF">dnl_23130</name>
</gene>
<accession>A0A975B7B5</accession>